<organism evidence="2 3">
    <name type="scientific">Candidatus Gottesmanbacteria bacterium RIFCSPHIGHO2_01_FULL_40_15</name>
    <dbReference type="NCBI Taxonomy" id="1798376"/>
    <lineage>
        <taxon>Bacteria</taxon>
        <taxon>Candidatus Gottesmaniibacteriota</taxon>
    </lineage>
</organism>
<evidence type="ECO:0000256" key="1">
    <source>
        <dbReference type="SAM" id="Phobius"/>
    </source>
</evidence>
<comment type="caution">
    <text evidence="2">The sequence shown here is derived from an EMBL/GenBank/DDBJ whole genome shotgun (WGS) entry which is preliminary data.</text>
</comment>
<accession>A0A1F5Z4D7</accession>
<evidence type="ECO:0000313" key="2">
    <source>
        <dbReference type="EMBL" id="OGG06972.1"/>
    </source>
</evidence>
<keyword evidence="1" id="KW-0472">Membrane</keyword>
<proteinExistence type="predicted"/>
<dbReference type="EMBL" id="MFJF01000012">
    <property type="protein sequence ID" value="OGG06972.1"/>
    <property type="molecule type" value="Genomic_DNA"/>
</dbReference>
<keyword evidence="1" id="KW-1133">Transmembrane helix</keyword>
<protein>
    <submittedName>
        <fullName evidence="2">Uncharacterized protein</fullName>
    </submittedName>
</protein>
<reference evidence="2 3" key="1">
    <citation type="journal article" date="2016" name="Nat. Commun.">
        <title>Thousands of microbial genomes shed light on interconnected biogeochemical processes in an aquifer system.</title>
        <authorList>
            <person name="Anantharaman K."/>
            <person name="Brown C.T."/>
            <person name="Hug L.A."/>
            <person name="Sharon I."/>
            <person name="Castelle C.J."/>
            <person name="Probst A.J."/>
            <person name="Thomas B.C."/>
            <person name="Singh A."/>
            <person name="Wilkins M.J."/>
            <person name="Karaoz U."/>
            <person name="Brodie E.L."/>
            <person name="Williams K.H."/>
            <person name="Hubbard S.S."/>
            <person name="Banfield J.F."/>
        </authorList>
    </citation>
    <scope>NUCLEOTIDE SEQUENCE [LARGE SCALE GENOMIC DNA]</scope>
</reference>
<gene>
    <name evidence="2" type="ORF">A2777_03825</name>
</gene>
<keyword evidence="1" id="KW-0812">Transmembrane</keyword>
<evidence type="ECO:0000313" key="3">
    <source>
        <dbReference type="Proteomes" id="UP000177354"/>
    </source>
</evidence>
<feature type="transmembrane region" description="Helical" evidence="1">
    <location>
        <begin position="41"/>
        <end position="73"/>
    </location>
</feature>
<dbReference type="Proteomes" id="UP000177354">
    <property type="component" value="Unassembled WGS sequence"/>
</dbReference>
<sequence>MKNDRFYRQLVLKMHEVSVVPPQTVGPFTPLYKLLVSRLKFFPVVAILPFSLFLIFIAYIFFGVLLVSLASVLQASF</sequence>
<name>A0A1F5Z4D7_9BACT</name>
<dbReference type="AlphaFoldDB" id="A0A1F5Z4D7"/>